<evidence type="ECO:0000313" key="2">
    <source>
        <dbReference type="RefSeq" id="XP_015067357.1"/>
    </source>
</evidence>
<name>A0ABM1G893_SOLPN</name>
<keyword evidence="1" id="KW-1185">Reference proteome</keyword>
<dbReference type="RefSeq" id="XP_015067357.1">
    <property type="nucleotide sequence ID" value="XM_015211871.2"/>
</dbReference>
<dbReference type="Proteomes" id="UP000694930">
    <property type="component" value="Chromosome 3"/>
</dbReference>
<accession>A0ABM1G893</accession>
<protein>
    <submittedName>
        <fullName evidence="2">Uncharacterized protein LOC107012128 isoform X1</fullName>
    </submittedName>
</protein>
<evidence type="ECO:0000313" key="1">
    <source>
        <dbReference type="Proteomes" id="UP000694930"/>
    </source>
</evidence>
<sequence>MAKVNIVNAVQHFFGFFCVRRAAVALRCKRNYVYTAFIGLTCCGHFSVEGLENYCQCAWVCHFTLGAFLVASEPFAYVCLPYADPCIDSPFPLVRCIHLHQQCSRKRDASLLRFTD</sequence>
<dbReference type="GeneID" id="107012128"/>
<proteinExistence type="predicted"/>
<reference evidence="1" key="1">
    <citation type="journal article" date="2014" name="Nat. Genet.">
        <title>The genome of the stress-tolerant wild tomato species Solanum pennellii.</title>
        <authorList>
            <person name="Bolger A."/>
            <person name="Scossa F."/>
            <person name="Bolger M.E."/>
            <person name="Lanz C."/>
            <person name="Maumus F."/>
            <person name="Tohge T."/>
            <person name="Quesneville H."/>
            <person name="Alseekh S."/>
            <person name="Sorensen I."/>
            <person name="Lichtenstein G."/>
            <person name="Fich E.A."/>
            <person name="Conte M."/>
            <person name="Keller H."/>
            <person name="Schneeberger K."/>
            <person name="Schwacke R."/>
            <person name="Ofner I."/>
            <person name="Vrebalov J."/>
            <person name="Xu Y."/>
            <person name="Osorio S."/>
            <person name="Aflitos S.A."/>
            <person name="Schijlen E."/>
            <person name="Jimenez-Gomez J.M."/>
            <person name="Ryngajllo M."/>
            <person name="Kimura S."/>
            <person name="Kumar R."/>
            <person name="Koenig D."/>
            <person name="Headland L.R."/>
            <person name="Maloof J.N."/>
            <person name="Sinha N."/>
            <person name="van Ham R.C."/>
            <person name="Lankhorst R.K."/>
            <person name="Mao L."/>
            <person name="Vogel A."/>
            <person name="Arsova B."/>
            <person name="Panstruga R."/>
            <person name="Fei Z."/>
            <person name="Rose J.K."/>
            <person name="Zamir D."/>
            <person name="Carrari F."/>
            <person name="Giovannoni J.J."/>
            <person name="Weigel D."/>
            <person name="Usadel B."/>
            <person name="Fernie A.R."/>
        </authorList>
    </citation>
    <scope>NUCLEOTIDE SEQUENCE [LARGE SCALE GENOMIC DNA]</scope>
    <source>
        <strain evidence="1">cv. LA0716</strain>
    </source>
</reference>
<reference evidence="2" key="2">
    <citation type="submission" date="2025-08" db="UniProtKB">
        <authorList>
            <consortium name="RefSeq"/>
        </authorList>
    </citation>
    <scope>IDENTIFICATION</scope>
</reference>
<gene>
    <name evidence="2" type="primary">LOC107012128</name>
</gene>
<organism evidence="1 2">
    <name type="scientific">Solanum pennellii</name>
    <name type="common">Tomato</name>
    <name type="synonym">Lycopersicon pennellii</name>
    <dbReference type="NCBI Taxonomy" id="28526"/>
    <lineage>
        <taxon>Eukaryota</taxon>
        <taxon>Viridiplantae</taxon>
        <taxon>Streptophyta</taxon>
        <taxon>Embryophyta</taxon>
        <taxon>Tracheophyta</taxon>
        <taxon>Spermatophyta</taxon>
        <taxon>Magnoliopsida</taxon>
        <taxon>eudicotyledons</taxon>
        <taxon>Gunneridae</taxon>
        <taxon>Pentapetalae</taxon>
        <taxon>asterids</taxon>
        <taxon>lamiids</taxon>
        <taxon>Solanales</taxon>
        <taxon>Solanaceae</taxon>
        <taxon>Solanoideae</taxon>
        <taxon>Solaneae</taxon>
        <taxon>Solanum</taxon>
        <taxon>Solanum subgen. Lycopersicon</taxon>
    </lineage>
</organism>